<reference evidence="1 2" key="1">
    <citation type="submission" date="2018-03" db="EMBL/GenBank/DDBJ databases">
        <title>A gene transfer event suggests a long-term partnership between eustigmatophyte algae and a novel lineage of endosymbiotic bacteria.</title>
        <authorList>
            <person name="Yurchenko T."/>
            <person name="Sevcikova T."/>
            <person name="Pribyl P."/>
            <person name="El Karkouri K."/>
            <person name="Klimes V."/>
            <person name="Amaral R."/>
            <person name="Zbrankova V."/>
            <person name="Kim E."/>
            <person name="Raoult D."/>
            <person name="Santos L.M.A."/>
            <person name="Elias M."/>
        </authorList>
    </citation>
    <scope>NUCLEOTIDE SEQUENCE [LARGE SCALE GENOMIC DNA]</scope>
    <source>
        <strain evidence="1">CCALA 838</strain>
    </source>
</reference>
<evidence type="ECO:0000313" key="2">
    <source>
        <dbReference type="Proteomes" id="UP000241762"/>
    </source>
</evidence>
<dbReference type="AlphaFoldDB" id="A0A2P1P955"/>
<dbReference type="KEGG" id="ptc:phytr_8640"/>
<protein>
    <submittedName>
        <fullName evidence="1">Uncharacterized protein</fullName>
    </submittedName>
</protein>
<keyword evidence="2" id="KW-1185">Reference proteome</keyword>
<organism evidence="1 2">
    <name type="scientific">Candidatus Phycorickettsia trachydisci</name>
    <dbReference type="NCBI Taxonomy" id="2115978"/>
    <lineage>
        <taxon>Bacteria</taxon>
        <taxon>Pseudomonadati</taxon>
        <taxon>Pseudomonadota</taxon>
        <taxon>Alphaproteobacteria</taxon>
        <taxon>Rickettsiales</taxon>
        <taxon>Rickettsiaceae</taxon>
        <taxon>Candidatus Phycorickettsia</taxon>
    </lineage>
</organism>
<name>A0A2P1P955_9RICK</name>
<dbReference type="EMBL" id="CP027845">
    <property type="protein sequence ID" value="AVP87796.1"/>
    <property type="molecule type" value="Genomic_DNA"/>
</dbReference>
<accession>A0A2P1P955</accession>
<gene>
    <name evidence="1" type="ORF">phytr_8640</name>
</gene>
<evidence type="ECO:0000313" key="1">
    <source>
        <dbReference type="EMBL" id="AVP87796.1"/>
    </source>
</evidence>
<proteinExistence type="predicted"/>
<sequence>MEWIHITDELLGALPDLTDQEQQGMYHQLTNFETPWGMADEIDATSFLLIAFNFKPVLDSDTFKESLKGLDWISINYIIKDLKSLFLIAPYAHKSLEKQLDKYPLPPDKNQMDRLKYERWEKLRAVDHVKDLIHQTINKIEGDGKNELRKEYILSNFNPLIKRSCLYNDERLLREFWGYFKNYKDEGTLREFWEYYKNPDELEEACIAIEKSKEDAKQKHLRVMQKVLRKLEKVHVSIRELKKNDEEVG</sequence>
<dbReference type="Proteomes" id="UP000241762">
    <property type="component" value="Chromosome"/>
</dbReference>
<dbReference type="RefSeq" id="WP_106874641.1">
    <property type="nucleotide sequence ID" value="NZ_CP027845.1"/>
</dbReference>